<dbReference type="InterPro" id="IPR026017">
    <property type="entry name" value="Lumazine-bd_dom"/>
</dbReference>
<proteinExistence type="predicted"/>
<evidence type="ECO:0000313" key="4">
    <source>
        <dbReference type="Proteomes" id="UP001596186"/>
    </source>
</evidence>
<evidence type="ECO:0000313" key="3">
    <source>
        <dbReference type="EMBL" id="MFC6324029.1"/>
    </source>
</evidence>
<dbReference type="RefSeq" id="WP_125593041.1">
    <property type="nucleotide sequence ID" value="NZ_JBHSSN010000015.1"/>
</dbReference>
<name>A0ABW1UZ25_9LACO</name>
<protein>
    <recommendedName>
        <fullName evidence="2">Lumazine-binding domain-containing protein</fullName>
    </recommendedName>
</protein>
<gene>
    <name evidence="3" type="ORF">ACFP1F_09785</name>
</gene>
<feature type="repeat" description="Lumazine-binding" evidence="1">
    <location>
        <begin position="1"/>
        <end position="69"/>
    </location>
</feature>
<dbReference type="EMBL" id="JBHSSN010000015">
    <property type="protein sequence ID" value="MFC6324029.1"/>
    <property type="molecule type" value="Genomic_DNA"/>
</dbReference>
<feature type="domain" description="Lumazine-binding" evidence="2">
    <location>
        <begin position="1"/>
        <end position="69"/>
    </location>
</feature>
<evidence type="ECO:0000256" key="1">
    <source>
        <dbReference type="PROSITE-ProRule" id="PRU00524"/>
    </source>
</evidence>
<organism evidence="3 4">
    <name type="scientific">Companilactobacillus baiquanensis</name>
    <dbReference type="NCBI Taxonomy" id="2486005"/>
    <lineage>
        <taxon>Bacteria</taxon>
        <taxon>Bacillati</taxon>
        <taxon>Bacillota</taxon>
        <taxon>Bacilli</taxon>
        <taxon>Lactobacillales</taxon>
        <taxon>Lactobacillaceae</taxon>
        <taxon>Companilactobacillus</taxon>
    </lineage>
</organism>
<comment type="caution">
    <text evidence="3">The sequence shown here is derived from an EMBL/GenBank/DDBJ whole genome shotgun (WGS) entry which is preliminary data.</text>
</comment>
<accession>A0ABW1UZ25</accession>
<keyword evidence="4" id="KW-1185">Reference proteome</keyword>
<dbReference type="PROSITE" id="PS51177">
    <property type="entry name" value="LUMAZINE_BIND"/>
    <property type="match status" value="1"/>
</dbReference>
<reference evidence="4" key="1">
    <citation type="journal article" date="2019" name="Int. J. Syst. Evol. Microbiol.">
        <title>The Global Catalogue of Microorganisms (GCM) 10K type strain sequencing project: providing services to taxonomists for standard genome sequencing and annotation.</title>
        <authorList>
            <consortium name="The Broad Institute Genomics Platform"/>
            <consortium name="The Broad Institute Genome Sequencing Center for Infectious Disease"/>
            <person name="Wu L."/>
            <person name="Ma J."/>
        </authorList>
    </citation>
    <scope>NUCLEOTIDE SEQUENCE [LARGE SCALE GENOMIC DNA]</scope>
    <source>
        <strain evidence="4">CCM 8895</strain>
    </source>
</reference>
<evidence type="ECO:0000259" key="2">
    <source>
        <dbReference type="PROSITE" id="PS51177"/>
    </source>
</evidence>
<sequence>MSNVLNTLLKKQSISCNGHNLTLSKIAPTEFRIDQSNIKELPVGTSINTRNFLNNGSIELDDGTKFKIE</sequence>
<dbReference type="Proteomes" id="UP001596186">
    <property type="component" value="Unassembled WGS sequence"/>
</dbReference>